<evidence type="ECO:0000256" key="3">
    <source>
        <dbReference type="ARBA" id="ARBA00022448"/>
    </source>
</evidence>
<dbReference type="Gene3D" id="1.10.4160.10">
    <property type="entry name" value="Hydantoin permease"/>
    <property type="match status" value="1"/>
</dbReference>
<evidence type="ECO:0000313" key="8">
    <source>
        <dbReference type="EMBL" id="AZT95838.1"/>
    </source>
</evidence>
<dbReference type="AlphaFoldDB" id="A0A3T0DL87"/>
<evidence type="ECO:0000313" key="9">
    <source>
        <dbReference type="Proteomes" id="UP000282731"/>
    </source>
</evidence>
<keyword evidence="4" id="KW-0812">Transmembrane</keyword>
<proteinExistence type="inferred from homology"/>
<gene>
    <name evidence="8" type="ORF">CXR27_01555</name>
</gene>
<evidence type="ECO:0000256" key="1">
    <source>
        <dbReference type="ARBA" id="ARBA00004141"/>
    </source>
</evidence>
<dbReference type="RefSeq" id="WP_114385190.1">
    <property type="nucleotide sequence ID" value="NZ_CP025334.1"/>
</dbReference>
<accession>A0A3T0DL87</accession>
<keyword evidence="3 7" id="KW-0813">Transport</keyword>
<dbReference type="InterPro" id="IPR026030">
    <property type="entry name" value="Pur-cyt_permease_Fcy2/21/22"/>
</dbReference>
<dbReference type="PIRSF" id="PIRSF002744">
    <property type="entry name" value="Pur-cyt_permease"/>
    <property type="match status" value="1"/>
</dbReference>
<dbReference type="Proteomes" id="UP000282731">
    <property type="component" value="Chromosome"/>
</dbReference>
<keyword evidence="5" id="KW-1133">Transmembrane helix</keyword>
<evidence type="ECO:0000256" key="4">
    <source>
        <dbReference type="ARBA" id="ARBA00022692"/>
    </source>
</evidence>
<reference evidence="8 9" key="1">
    <citation type="submission" date="2017-12" db="EMBL/GenBank/DDBJ databases">
        <authorList>
            <person name="Levesque S."/>
        </authorList>
    </citation>
    <scope>NUCLEOTIDE SEQUENCE [LARGE SCALE GENOMIC DNA]</scope>
    <source>
        <strain evidence="8 9">SMQ-1420</strain>
    </source>
</reference>
<name>A0A3T0DL87_BREAU</name>
<evidence type="ECO:0000256" key="7">
    <source>
        <dbReference type="PIRNR" id="PIRNR002744"/>
    </source>
</evidence>
<comment type="subcellular location">
    <subcellularLocation>
        <location evidence="1">Membrane</location>
        <topology evidence="1">Multi-pass membrane protein</topology>
    </subcellularLocation>
</comment>
<dbReference type="PANTHER" id="PTHR31806:SF1">
    <property type="entry name" value="PURINE-CYTOSINE PERMEASE FCY2-RELATED"/>
    <property type="match status" value="1"/>
</dbReference>
<dbReference type="GO" id="GO:0005886">
    <property type="term" value="C:plasma membrane"/>
    <property type="evidence" value="ECO:0007669"/>
    <property type="project" value="TreeGrafter"/>
</dbReference>
<sequence length="464" mass="50768">MSAKFPELRSVEFVPHHERHGHPASQFPLWFSVNMMVLTTLTGGIGVLSGLNMFWSVVAIICGNFLGAFFVAGHSVQGPVLGIPQMIQSRAQFGVFGAAIPLVAVLIMYVGYFASNSVIAGDAIDAGTPIGKNWGIVISGLVILVITFYGHDLIHKIERWFAIILGAGFLAVTVAVVQHGLPTGSWNAGDFNGTAFLLLIAATATWQLTFAPYVADYSRYLPSNTSGKQTFIFTYLGLVVSTTWLMTLGAMLTTIFPDYGGQPSQTIAGLFPSALAPAVYIFIVLGVIATNVFNLYGAFMSLTTIVDTFKRVRTTLSARAVLFLVVFVVATLVAVMASSDFMTFFENLLLVLGYMLFPWTTINLVDFFFIRKGRYVIGDIFDPSGRYGRFNYRALAAYAVTILVEIPFMSTAFFTGFLFEAVGGIDYAWIIALTLPGIIYFALMRKTRRISDELESDTRLTTTH</sequence>
<dbReference type="GO" id="GO:0022857">
    <property type="term" value="F:transmembrane transporter activity"/>
    <property type="evidence" value="ECO:0007669"/>
    <property type="project" value="InterPro"/>
</dbReference>
<reference evidence="8 9" key="2">
    <citation type="submission" date="2019-01" db="EMBL/GenBank/DDBJ databases">
        <title>Comparative genomic analysis of Brevibacterium aurantiacum sheds light on its evolution and its adaptation to smear-ripened cheeses.</title>
        <authorList>
            <person name="Moineau S."/>
        </authorList>
    </citation>
    <scope>NUCLEOTIDE SEQUENCE [LARGE SCALE GENOMIC DNA]</scope>
    <source>
        <strain evidence="8 9">SMQ-1420</strain>
    </source>
</reference>
<evidence type="ECO:0000256" key="6">
    <source>
        <dbReference type="ARBA" id="ARBA00023136"/>
    </source>
</evidence>
<protein>
    <submittedName>
        <fullName evidence="8">Cytosine permease</fullName>
    </submittedName>
</protein>
<evidence type="ECO:0000256" key="5">
    <source>
        <dbReference type="ARBA" id="ARBA00022989"/>
    </source>
</evidence>
<dbReference type="Pfam" id="PF02133">
    <property type="entry name" value="Transp_cyt_pur"/>
    <property type="match status" value="1"/>
</dbReference>
<dbReference type="CDD" id="cd11484">
    <property type="entry name" value="SLC-NCS1sbd_CobB-like"/>
    <property type="match status" value="1"/>
</dbReference>
<keyword evidence="6 7" id="KW-0472">Membrane</keyword>
<evidence type="ECO:0000256" key="2">
    <source>
        <dbReference type="ARBA" id="ARBA00008974"/>
    </source>
</evidence>
<dbReference type="InterPro" id="IPR001248">
    <property type="entry name" value="Pur-cyt_permease"/>
</dbReference>
<organism evidence="8 9">
    <name type="scientific">Brevibacterium aurantiacum</name>
    <dbReference type="NCBI Taxonomy" id="273384"/>
    <lineage>
        <taxon>Bacteria</taxon>
        <taxon>Bacillati</taxon>
        <taxon>Actinomycetota</taxon>
        <taxon>Actinomycetes</taxon>
        <taxon>Micrococcales</taxon>
        <taxon>Brevibacteriaceae</taxon>
        <taxon>Brevibacterium</taxon>
    </lineage>
</organism>
<dbReference type="PANTHER" id="PTHR31806">
    <property type="entry name" value="PURINE-CYTOSINE PERMEASE FCY2-RELATED"/>
    <property type="match status" value="1"/>
</dbReference>
<comment type="similarity">
    <text evidence="2 7">Belongs to the purine-cytosine permease (2.A.39) family.</text>
</comment>
<dbReference type="EMBL" id="CP025334">
    <property type="protein sequence ID" value="AZT95838.1"/>
    <property type="molecule type" value="Genomic_DNA"/>
</dbReference>